<name>A0ACB8UVZ7_9EURO</name>
<accession>A0ACB8UVZ7</accession>
<comment type="caution">
    <text evidence="1">The sequence shown here is derived from an EMBL/GenBank/DDBJ whole genome shotgun (WGS) entry which is preliminary data.</text>
</comment>
<reference evidence="1" key="1">
    <citation type="journal article" date="2022" name="bioRxiv">
        <title>Population genetic analysis of Ophidiomyces ophidiicola, the causative agent of snake fungal disease, indicates recent introductions to the USA.</title>
        <authorList>
            <person name="Ladner J.T."/>
            <person name="Palmer J.M."/>
            <person name="Ettinger C.L."/>
            <person name="Stajich J.E."/>
            <person name="Farrell T.M."/>
            <person name="Glorioso B.M."/>
            <person name="Lawson B."/>
            <person name="Price S.J."/>
            <person name="Stengle A.G."/>
            <person name="Grear D.A."/>
            <person name="Lorch J.M."/>
        </authorList>
    </citation>
    <scope>NUCLEOTIDE SEQUENCE</scope>
    <source>
        <strain evidence="1">NWHC 24266-5</strain>
    </source>
</reference>
<gene>
    <name evidence="1" type="ORF">LOY88_003610</name>
</gene>
<dbReference type="EMBL" id="JALBCA010000048">
    <property type="protein sequence ID" value="KAI2386414.1"/>
    <property type="molecule type" value="Genomic_DNA"/>
</dbReference>
<sequence>MPPANSPNHETTRAATSSPTPFLQQLEIISTPPIDLAATLMSHPEDSAHDQNVSFLRGAWASYDEQNTASDHSRDLGWSRVSDPSVPSPSNVNTLRRYHRSNREGDRVPIVRRRSARPGDYRELPSQYSQSVYGWSPEMDDEFEESSGPSSAVLQRMWHSRDIGRVSTRSLAPTYESRRPSSRPAITVNGEEEARRNRLTRYDFYRDPALVTAALLQSVRRNPRIPGRQVPDSRSREDDDFDDLDDDRQSQQAILASRGIHPRSPPSIRGELYRNELRRKYLKDPSIDRLREAIQYLDRVRFSSSYEESLSSAAAGGFVQFDYFLRNEDDFILNTDSIAAPAECSWLKPGAVFSGHQQATNAGSPRMLSHRVSESSRITNPTTMYENEGARITVHTSSGRRYWARNSVDLGRSGAESVSNPNPKTEHWPVKVTIHNIDYSTMTLSGTMEAYNIPDKTASNQSAHIVTFLEGEIIDFNTHTLETKNFNAGPEIDSCYWREIEPFKDQTYDEIVKNLVSKKWLAEKLAKGWILMRWKERCFVSPSHSRQGLTIGGFYYISIRRDNGRIEGMYYDPGSSPYQQLTLEPVMKQKMVFPAYSFR</sequence>
<evidence type="ECO:0000313" key="1">
    <source>
        <dbReference type="EMBL" id="KAI2386414.1"/>
    </source>
</evidence>
<protein>
    <submittedName>
        <fullName evidence="1">Uncharacterized protein</fullName>
    </submittedName>
</protein>
<organism evidence="1">
    <name type="scientific">Ophidiomyces ophidiicola</name>
    <dbReference type="NCBI Taxonomy" id="1387563"/>
    <lineage>
        <taxon>Eukaryota</taxon>
        <taxon>Fungi</taxon>
        <taxon>Dikarya</taxon>
        <taxon>Ascomycota</taxon>
        <taxon>Pezizomycotina</taxon>
        <taxon>Eurotiomycetes</taxon>
        <taxon>Eurotiomycetidae</taxon>
        <taxon>Onygenales</taxon>
        <taxon>Onygenaceae</taxon>
        <taxon>Ophidiomyces</taxon>
    </lineage>
</organism>
<proteinExistence type="predicted"/>